<comment type="caution">
    <text evidence="1">The sequence shown here is derived from an EMBL/GenBank/DDBJ whole genome shotgun (WGS) entry which is preliminary data.</text>
</comment>
<gene>
    <name evidence="1" type="ORF">CO053_01840</name>
</gene>
<organism evidence="1 2">
    <name type="scientific">Candidatus Shapirobacteria bacterium CG_4_9_14_0_2_um_filter_40_11</name>
    <dbReference type="NCBI Taxonomy" id="1974876"/>
    <lineage>
        <taxon>Bacteria</taxon>
        <taxon>Candidatus Shapironibacteriota</taxon>
    </lineage>
</organism>
<name>A0A2M8EV17_9BACT</name>
<reference evidence="2" key="1">
    <citation type="submission" date="2017-09" db="EMBL/GenBank/DDBJ databases">
        <title>Depth-based differentiation of microbial function through sediment-hosted aquifers and enrichment of novel symbionts in the deep terrestrial subsurface.</title>
        <authorList>
            <person name="Probst A.J."/>
            <person name="Ladd B."/>
            <person name="Jarett J.K."/>
            <person name="Geller-Mcgrath D.E."/>
            <person name="Sieber C.M.K."/>
            <person name="Emerson J.B."/>
            <person name="Anantharaman K."/>
            <person name="Thomas B.C."/>
            <person name="Malmstrom R."/>
            <person name="Stieglmeier M."/>
            <person name="Klingl A."/>
            <person name="Woyke T."/>
            <person name="Ryan C.M."/>
            <person name="Banfield J.F."/>
        </authorList>
    </citation>
    <scope>NUCLEOTIDE SEQUENCE [LARGE SCALE GENOMIC DNA]</scope>
</reference>
<sequence length="80" mass="9398">MFTIEVKKREKDEEFSFKDLEMFHQECYGGKIKWIGAALECKRCRGNIPFSGREEKKIVLTAIDGEERRLSDDVRVVQKT</sequence>
<dbReference type="EMBL" id="PFSE01000026">
    <property type="protein sequence ID" value="PJC28959.1"/>
    <property type="molecule type" value="Genomic_DNA"/>
</dbReference>
<dbReference type="AlphaFoldDB" id="A0A2M8EV17"/>
<protein>
    <submittedName>
        <fullName evidence="1">Uncharacterized protein</fullName>
    </submittedName>
</protein>
<evidence type="ECO:0000313" key="1">
    <source>
        <dbReference type="EMBL" id="PJC28959.1"/>
    </source>
</evidence>
<proteinExistence type="predicted"/>
<accession>A0A2M8EV17</accession>
<dbReference type="Proteomes" id="UP000230885">
    <property type="component" value="Unassembled WGS sequence"/>
</dbReference>
<evidence type="ECO:0000313" key="2">
    <source>
        <dbReference type="Proteomes" id="UP000230885"/>
    </source>
</evidence>